<reference evidence="3 4" key="1">
    <citation type="submission" date="2023-08" db="EMBL/GenBank/DDBJ databases">
        <title>Draft genome sequence of Thermococcus waiotapuensis WT1T, a thermophilic sulphur-dependent archaeon from order Thermococcales.</title>
        <authorList>
            <person name="Manners S.H."/>
            <person name="Carere C.R."/>
            <person name="Dhami M.K."/>
            <person name="Dobson R.C.J."/>
            <person name="Stott M.B."/>
        </authorList>
    </citation>
    <scope>NUCLEOTIDE SEQUENCE [LARGE SCALE GENOMIC DNA]</scope>
    <source>
        <strain evidence="3 4">WT1</strain>
    </source>
</reference>
<dbReference type="Pfam" id="PF09851">
    <property type="entry name" value="SHOCT"/>
    <property type="match status" value="1"/>
</dbReference>
<evidence type="ECO:0000259" key="2">
    <source>
        <dbReference type="Pfam" id="PF14470"/>
    </source>
</evidence>
<dbReference type="AlphaFoldDB" id="A0AAE4T2Q2"/>
<keyword evidence="4" id="KW-1185">Reference proteome</keyword>
<dbReference type="EMBL" id="JAVDZE010000001">
    <property type="protein sequence ID" value="MDV3102966.1"/>
    <property type="molecule type" value="Genomic_DNA"/>
</dbReference>
<dbReference type="Proteomes" id="UP001245683">
    <property type="component" value="Unassembled WGS sequence"/>
</dbReference>
<dbReference type="RefSeq" id="WP_315339347.1">
    <property type="nucleotide sequence ID" value="NZ_JAVDZE010000001.1"/>
</dbReference>
<protein>
    <submittedName>
        <fullName evidence="3">PH domain-containing protein</fullName>
    </submittedName>
</protein>
<accession>A0AAE4T2Q2</accession>
<dbReference type="Pfam" id="PF14470">
    <property type="entry name" value="bPH_3"/>
    <property type="match status" value="1"/>
</dbReference>
<sequence>METEKEETQKLPKPVLRHLEPDERVLFSIKKKISLEKPKWLLVTDRRIIYLDEKVLGRYDLKALPYQKLEQVTVRLGIMSSEFIIEGEENIKLRLGWMNREEASKAINAIKDALNAIAIEPVSIEVKKGLTGETWVLKKPKELLTRTMPAYQPVRPVAREEKEDPLEKLKKLKELYDMGAISQEEYEEKRKKLLEEV</sequence>
<dbReference type="InterPro" id="IPR039519">
    <property type="entry name" value="YokE-like_PH"/>
</dbReference>
<gene>
    <name evidence="3" type="ORF">RBI02_00085</name>
</gene>
<evidence type="ECO:0000259" key="1">
    <source>
        <dbReference type="Pfam" id="PF09851"/>
    </source>
</evidence>
<comment type="caution">
    <text evidence="3">The sequence shown here is derived from an EMBL/GenBank/DDBJ whole genome shotgun (WGS) entry which is preliminary data.</text>
</comment>
<name>A0AAE4T2Q2_9EURY</name>
<dbReference type="InterPro" id="IPR018649">
    <property type="entry name" value="SHOCT"/>
</dbReference>
<organism evidence="3 4">
    <name type="scientific">Thermococcus waiotapuensis</name>
    <dbReference type="NCBI Taxonomy" id="90909"/>
    <lineage>
        <taxon>Archaea</taxon>
        <taxon>Methanobacteriati</taxon>
        <taxon>Methanobacteriota</taxon>
        <taxon>Thermococci</taxon>
        <taxon>Thermococcales</taxon>
        <taxon>Thermococcaceae</taxon>
        <taxon>Thermococcus</taxon>
    </lineage>
</organism>
<evidence type="ECO:0000313" key="4">
    <source>
        <dbReference type="Proteomes" id="UP001245683"/>
    </source>
</evidence>
<evidence type="ECO:0000313" key="3">
    <source>
        <dbReference type="EMBL" id="MDV3102966.1"/>
    </source>
</evidence>
<feature type="domain" description="SHOCT" evidence="1">
    <location>
        <begin position="167"/>
        <end position="194"/>
    </location>
</feature>
<proteinExistence type="predicted"/>
<feature type="domain" description="YokE-like PH" evidence="2">
    <location>
        <begin position="19"/>
        <end position="111"/>
    </location>
</feature>